<dbReference type="SUPFAM" id="SSF53383">
    <property type="entry name" value="PLP-dependent transferases"/>
    <property type="match status" value="1"/>
</dbReference>
<organism evidence="12 13">
    <name type="scientific">Methylocella silvestris</name>
    <dbReference type="NCBI Taxonomy" id="199596"/>
    <lineage>
        <taxon>Bacteria</taxon>
        <taxon>Pseudomonadati</taxon>
        <taxon>Pseudomonadota</taxon>
        <taxon>Alphaproteobacteria</taxon>
        <taxon>Hyphomicrobiales</taxon>
        <taxon>Beijerinckiaceae</taxon>
        <taxon>Methylocella</taxon>
    </lineage>
</organism>
<sequence length="391" mass="42431">MQTTIPALKPARPYFSCGPASKRPGWSFEALSGYAAGRSHRSAGNRAKLRRAIDLTREVLEVPATHRIAIIPGGDTGAVEAAMWSLLGQRPVEAIAWEAFSEHWAIDLIEQLRLPNARARVADYGEIIDLATVDFDNDVIFAWNGTTSGVCVQNADLIPADRKGLTICDATSAAFAQRLDWDKLDVVTYSWQKVLGGEASHGMLILGPRAAERLETFTPSWPIPKLFRLAEKQRILEAVFEGETINTPSMLCVEDYLDGLAWAQSIGGVDALIARVDANARAMSDWVARTPWIEFLASDPAIRSTTATCLKFTDPAITSGGIQAEAAFAAEVVNFLDAEGVAFDVNAYRDAPPGLRIWCGATVDTADLVALTQWIDYAYARAKATVFAEAA</sequence>
<evidence type="ECO:0000256" key="3">
    <source>
        <dbReference type="ARBA" id="ARBA00006904"/>
    </source>
</evidence>
<dbReference type="PIRSF" id="PIRSF000525">
    <property type="entry name" value="SerC"/>
    <property type="match status" value="1"/>
</dbReference>
<evidence type="ECO:0000313" key="12">
    <source>
        <dbReference type="EMBL" id="PNG27071.1"/>
    </source>
</evidence>
<dbReference type="OrthoDB" id="9772439at2"/>
<evidence type="ECO:0000256" key="2">
    <source>
        <dbReference type="ARBA" id="ARBA00005099"/>
    </source>
</evidence>
<dbReference type="EMBL" id="PDZR01000003">
    <property type="protein sequence ID" value="PNG27071.1"/>
    <property type="molecule type" value="Genomic_DNA"/>
</dbReference>
<dbReference type="Gene3D" id="3.40.640.10">
    <property type="entry name" value="Type I PLP-dependent aspartate aminotransferase-like (Major domain)"/>
    <property type="match status" value="1"/>
</dbReference>
<dbReference type="AlphaFoldDB" id="A0A2J7TJX8"/>
<evidence type="ECO:0000256" key="10">
    <source>
        <dbReference type="ARBA" id="ARBA00023299"/>
    </source>
</evidence>
<dbReference type="CDD" id="cd01494">
    <property type="entry name" value="AAT_I"/>
    <property type="match status" value="1"/>
</dbReference>
<evidence type="ECO:0000313" key="13">
    <source>
        <dbReference type="Proteomes" id="UP000236286"/>
    </source>
</evidence>
<dbReference type="UniPathway" id="UPA00135">
    <property type="reaction ID" value="UER00197"/>
</dbReference>
<keyword evidence="6" id="KW-0032">Aminotransferase</keyword>
<dbReference type="GO" id="GO:0008453">
    <property type="term" value="F:alanine-glyoxylate transaminase activity"/>
    <property type="evidence" value="ECO:0007669"/>
    <property type="project" value="TreeGrafter"/>
</dbReference>
<keyword evidence="7" id="KW-0028">Amino-acid biosynthesis</keyword>
<keyword evidence="9" id="KW-0663">Pyridoxal phosphate</keyword>
<dbReference type="InterPro" id="IPR015422">
    <property type="entry name" value="PyrdxlP-dep_Trfase_small"/>
</dbReference>
<evidence type="ECO:0000256" key="6">
    <source>
        <dbReference type="ARBA" id="ARBA00022576"/>
    </source>
</evidence>
<dbReference type="EC" id="2.6.1.52" evidence="4"/>
<comment type="similarity">
    <text evidence="3">Belongs to the class-V pyridoxal-phosphate-dependent aminotransferase family. SerC subfamily.</text>
</comment>
<dbReference type="InterPro" id="IPR015424">
    <property type="entry name" value="PyrdxlP-dep_Trfase"/>
</dbReference>
<comment type="pathway">
    <text evidence="2">Amino-acid biosynthesis; L-serine biosynthesis; L-serine from 3-phospho-D-glycerate: step 2/3.</text>
</comment>
<dbReference type="GO" id="GO:0006564">
    <property type="term" value="P:L-serine biosynthetic process"/>
    <property type="evidence" value="ECO:0007669"/>
    <property type="project" value="UniProtKB-KW"/>
</dbReference>
<dbReference type="InterPro" id="IPR015421">
    <property type="entry name" value="PyrdxlP-dep_Trfase_major"/>
</dbReference>
<dbReference type="InterPro" id="IPR022278">
    <property type="entry name" value="Pser_aminoTfrase"/>
</dbReference>
<dbReference type="InterPro" id="IPR006271">
    <property type="entry name" value="Pser_aminoTfrase_methanosarc"/>
</dbReference>
<comment type="cofactor">
    <cofactor evidence="1">
        <name>pyridoxal 5'-phosphate</name>
        <dbReference type="ChEBI" id="CHEBI:597326"/>
    </cofactor>
</comment>
<dbReference type="PANTHER" id="PTHR21152">
    <property type="entry name" value="AMINOTRANSFERASE CLASS V"/>
    <property type="match status" value="1"/>
</dbReference>
<reference evidence="12 13" key="1">
    <citation type="submission" date="2017-10" db="EMBL/GenBank/DDBJ databases">
        <title>Genome announcement of Methylocella silvestris TVC from permafrost.</title>
        <authorList>
            <person name="Wang J."/>
            <person name="Geng K."/>
            <person name="Ul-Haque F."/>
            <person name="Crombie A.T."/>
            <person name="Street L.E."/>
            <person name="Wookey P.A."/>
            <person name="Murrell J.C."/>
            <person name="Pratscher J."/>
        </authorList>
    </citation>
    <scope>NUCLEOTIDE SEQUENCE [LARGE SCALE GENOMIC DNA]</scope>
    <source>
        <strain evidence="12 13">TVC</strain>
    </source>
</reference>
<proteinExistence type="inferred from homology"/>
<evidence type="ECO:0000256" key="11">
    <source>
        <dbReference type="ARBA" id="ARBA00049007"/>
    </source>
</evidence>
<evidence type="ECO:0000256" key="4">
    <source>
        <dbReference type="ARBA" id="ARBA00013030"/>
    </source>
</evidence>
<dbReference type="NCBIfam" id="TIGR01365">
    <property type="entry name" value="serC_2"/>
    <property type="match status" value="1"/>
</dbReference>
<evidence type="ECO:0000256" key="7">
    <source>
        <dbReference type="ARBA" id="ARBA00022605"/>
    </source>
</evidence>
<accession>A0A2J7TJX8</accession>
<dbReference type="Gene3D" id="3.90.1150.10">
    <property type="entry name" value="Aspartate Aminotransferase, domain 1"/>
    <property type="match status" value="1"/>
</dbReference>
<dbReference type="GO" id="GO:0004648">
    <property type="term" value="F:O-phospho-L-serine:2-oxoglutarate aminotransferase activity"/>
    <property type="evidence" value="ECO:0007669"/>
    <property type="project" value="UniProtKB-EC"/>
</dbReference>
<evidence type="ECO:0000256" key="9">
    <source>
        <dbReference type="ARBA" id="ARBA00022898"/>
    </source>
</evidence>
<name>A0A2J7TJX8_METSI</name>
<keyword evidence="10" id="KW-0718">Serine biosynthesis</keyword>
<dbReference type="PANTHER" id="PTHR21152:SF40">
    <property type="entry name" value="ALANINE--GLYOXYLATE AMINOTRANSFERASE"/>
    <property type="match status" value="1"/>
</dbReference>
<dbReference type="Proteomes" id="UP000236286">
    <property type="component" value="Unassembled WGS sequence"/>
</dbReference>
<keyword evidence="8" id="KW-0808">Transferase</keyword>
<dbReference type="RefSeq" id="WP_102842660.1">
    <property type="nucleotide sequence ID" value="NZ_PDZR01000003.1"/>
</dbReference>
<comment type="catalytic activity">
    <reaction evidence="11">
        <text>O-phospho-L-serine + 2-oxoglutarate = 3-phosphooxypyruvate + L-glutamate</text>
        <dbReference type="Rhea" id="RHEA:14329"/>
        <dbReference type="ChEBI" id="CHEBI:16810"/>
        <dbReference type="ChEBI" id="CHEBI:18110"/>
        <dbReference type="ChEBI" id="CHEBI:29985"/>
        <dbReference type="ChEBI" id="CHEBI:57524"/>
        <dbReference type="EC" id="2.6.1.52"/>
    </reaction>
</comment>
<evidence type="ECO:0000256" key="5">
    <source>
        <dbReference type="ARBA" id="ARBA00022490"/>
    </source>
</evidence>
<keyword evidence="5" id="KW-0963">Cytoplasm</keyword>
<evidence type="ECO:0000256" key="8">
    <source>
        <dbReference type="ARBA" id="ARBA00022679"/>
    </source>
</evidence>
<evidence type="ECO:0000256" key="1">
    <source>
        <dbReference type="ARBA" id="ARBA00001933"/>
    </source>
</evidence>
<gene>
    <name evidence="12" type="ORF">CR492_05075</name>
</gene>
<comment type="caution">
    <text evidence="12">The sequence shown here is derived from an EMBL/GenBank/DDBJ whole genome shotgun (WGS) entry which is preliminary data.</text>
</comment>
<dbReference type="NCBIfam" id="NF002841">
    <property type="entry name" value="PRK03080.1-2"/>
    <property type="match status" value="1"/>
</dbReference>
<dbReference type="GO" id="GO:0004760">
    <property type="term" value="F:L-serine-pyruvate transaminase activity"/>
    <property type="evidence" value="ECO:0007669"/>
    <property type="project" value="TreeGrafter"/>
</dbReference>
<protein>
    <recommendedName>
        <fullName evidence="4">phosphoserine transaminase</fullName>
        <ecNumber evidence="4">2.6.1.52</ecNumber>
    </recommendedName>
</protein>
<dbReference type="GO" id="GO:0019265">
    <property type="term" value="P:glycine biosynthetic process, by transamination of glyoxylate"/>
    <property type="evidence" value="ECO:0007669"/>
    <property type="project" value="TreeGrafter"/>
</dbReference>